<accession>A0A6B0SEF7</accession>
<comment type="caution">
    <text evidence="4">The sequence shown here is derived from an EMBL/GenBank/DDBJ whole genome shotgun (WGS) entry which is preliminary data.</text>
</comment>
<keyword evidence="1 4" id="KW-0808">Transferase</keyword>
<keyword evidence="2" id="KW-0012">Acyltransferase</keyword>
<dbReference type="PANTHER" id="PTHR43877:SF2">
    <property type="entry name" value="AMINOALKYLPHOSPHONATE N-ACETYLTRANSFERASE-RELATED"/>
    <property type="match status" value="1"/>
</dbReference>
<dbReference type="AlphaFoldDB" id="A0A6B0SEF7"/>
<dbReference type="PROSITE" id="PS51186">
    <property type="entry name" value="GNAT"/>
    <property type="match status" value="1"/>
</dbReference>
<dbReference type="PANTHER" id="PTHR43877">
    <property type="entry name" value="AMINOALKYLPHOSPHONATE N-ACETYLTRANSFERASE-RELATED-RELATED"/>
    <property type="match status" value="1"/>
</dbReference>
<evidence type="ECO:0000313" key="4">
    <source>
        <dbReference type="EMBL" id="MXR19347.1"/>
    </source>
</evidence>
<evidence type="ECO:0000256" key="1">
    <source>
        <dbReference type="ARBA" id="ARBA00022679"/>
    </source>
</evidence>
<sequence>MPVTVREATVEDGEEILDLWYAFTGHLAEFNERYRAREGADEHWLSYFENQLVDSKYSTVLLAENDDGEHVGVLEIRVVGEHPIFQLGRHAEIHGLYVREHARGEGVGEALLDSAEDWMRDDPRGVEFYRVDVVEGDEESEGALRELGLEPVKETFEGEV</sequence>
<evidence type="ECO:0000259" key="3">
    <source>
        <dbReference type="PROSITE" id="PS51186"/>
    </source>
</evidence>
<proteinExistence type="predicted"/>
<dbReference type="OrthoDB" id="125295at2157"/>
<keyword evidence="5" id="KW-1185">Reference proteome</keyword>
<dbReference type="InterPro" id="IPR000182">
    <property type="entry name" value="GNAT_dom"/>
</dbReference>
<feature type="domain" description="N-acetyltransferase" evidence="3">
    <location>
        <begin position="3"/>
        <end position="160"/>
    </location>
</feature>
<name>A0A6B0SEF7_9EURY</name>
<protein>
    <submittedName>
        <fullName evidence="4">GNAT family N-acetyltransferase</fullName>
    </submittedName>
</protein>
<dbReference type="InterPro" id="IPR050832">
    <property type="entry name" value="Bact_Acetyltransf"/>
</dbReference>
<gene>
    <name evidence="4" type="ORF">GRX66_01530</name>
</gene>
<dbReference type="Pfam" id="PF00583">
    <property type="entry name" value="Acetyltransf_1"/>
    <property type="match status" value="1"/>
</dbReference>
<dbReference type="SUPFAM" id="SSF55729">
    <property type="entry name" value="Acyl-CoA N-acyltransferases (Nat)"/>
    <property type="match status" value="1"/>
</dbReference>
<reference evidence="4 5" key="1">
    <citation type="submission" date="2019-12" db="EMBL/GenBank/DDBJ databases">
        <title>Isolation and characterization of three novel carbon monoxide-oxidizing members of Halobacteria from salione crusts and soils.</title>
        <authorList>
            <person name="Myers M.R."/>
            <person name="King G.M."/>
        </authorList>
    </citation>
    <scope>NUCLEOTIDE SEQUENCE [LARGE SCALE GENOMIC DNA]</scope>
    <source>
        <strain evidence="4 5">PCN9</strain>
    </source>
</reference>
<evidence type="ECO:0000313" key="5">
    <source>
        <dbReference type="Proteomes" id="UP000471521"/>
    </source>
</evidence>
<dbReference type="GO" id="GO:0016747">
    <property type="term" value="F:acyltransferase activity, transferring groups other than amino-acyl groups"/>
    <property type="evidence" value="ECO:0007669"/>
    <property type="project" value="InterPro"/>
</dbReference>
<dbReference type="CDD" id="cd04301">
    <property type="entry name" value="NAT_SF"/>
    <property type="match status" value="1"/>
</dbReference>
<dbReference type="InterPro" id="IPR016181">
    <property type="entry name" value="Acyl_CoA_acyltransferase"/>
</dbReference>
<dbReference type="Gene3D" id="3.40.630.30">
    <property type="match status" value="1"/>
</dbReference>
<dbReference type="Proteomes" id="UP000471521">
    <property type="component" value="Unassembled WGS sequence"/>
</dbReference>
<dbReference type="RefSeq" id="WP_159524940.1">
    <property type="nucleotide sequence ID" value="NZ_WUUU01000004.1"/>
</dbReference>
<organism evidence="4 5">
    <name type="scientific">Halobacterium bonnevillei</name>
    <dbReference type="NCBI Taxonomy" id="2692200"/>
    <lineage>
        <taxon>Archaea</taxon>
        <taxon>Methanobacteriati</taxon>
        <taxon>Methanobacteriota</taxon>
        <taxon>Stenosarchaea group</taxon>
        <taxon>Halobacteria</taxon>
        <taxon>Halobacteriales</taxon>
        <taxon>Halobacteriaceae</taxon>
        <taxon>Halobacterium</taxon>
    </lineage>
</organism>
<evidence type="ECO:0000256" key="2">
    <source>
        <dbReference type="ARBA" id="ARBA00023315"/>
    </source>
</evidence>
<dbReference type="EMBL" id="WUUU01000004">
    <property type="protein sequence ID" value="MXR19347.1"/>
    <property type="molecule type" value="Genomic_DNA"/>
</dbReference>